<dbReference type="Pfam" id="PF00251">
    <property type="entry name" value="Glyco_hydro_32N"/>
    <property type="match status" value="1"/>
</dbReference>
<keyword evidence="7" id="KW-0732">Signal</keyword>
<dbReference type="GO" id="GO:0005975">
    <property type="term" value="P:carbohydrate metabolic process"/>
    <property type="evidence" value="ECO:0007669"/>
    <property type="project" value="InterPro"/>
</dbReference>
<evidence type="ECO:0000256" key="5">
    <source>
        <dbReference type="RuleBase" id="RU362110"/>
    </source>
</evidence>
<feature type="domain" description="Glycosyl hydrolase family 32 C-terminal" evidence="9">
    <location>
        <begin position="348"/>
        <end position="509"/>
    </location>
</feature>
<dbReference type="PANTHER" id="PTHR43101">
    <property type="entry name" value="BETA-FRUCTOSIDASE"/>
    <property type="match status" value="1"/>
</dbReference>
<dbReference type="InterPro" id="IPR023296">
    <property type="entry name" value="Glyco_hydro_beta-prop_sf"/>
</dbReference>
<dbReference type="Pfam" id="PF08244">
    <property type="entry name" value="Glyco_hydro_32C"/>
    <property type="match status" value="1"/>
</dbReference>
<reference evidence="10 11" key="1">
    <citation type="submission" date="2018-08" db="EMBL/GenBank/DDBJ databases">
        <title>A genome reference for cultivated species of the human gut microbiota.</title>
        <authorList>
            <person name="Zou Y."/>
            <person name="Xue W."/>
            <person name="Luo G."/>
        </authorList>
    </citation>
    <scope>NUCLEOTIDE SEQUENCE [LARGE SCALE GENOMIC DNA]</scope>
    <source>
        <strain evidence="10 11">AF22-3AC</strain>
    </source>
</reference>
<proteinExistence type="inferred from homology"/>
<comment type="caution">
    <text evidence="10">The sequence shown here is derived from an EMBL/GenBank/DDBJ whole genome shotgun (WGS) entry which is preliminary data.</text>
</comment>
<evidence type="ECO:0000256" key="6">
    <source>
        <dbReference type="SAM" id="MobiDB-lite"/>
    </source>
</evidence>
<dbReference type="SUPFAM" id="SSF75005">
    <property type="entry name" value="Arabinanase/levansucrase/invertase"/>
    <property type="match status" value="1"/>
</dbReference>
<comment type="similarity">
    <text evidence="1 5">Belongs to the glycosyl hydrolase 32 family.</text>
</comment>
<organism evidence="10 11">
    <name type="scientific">Bacteroides cellulosilyticus</name>
    <dbReference type="NCBI Taxonomy" id="246787"/>
    <lineage>
        <taxon>Bacteria</taxon>
        <taxon>Pseudomonadati</taxon>
        <taxon>Bacteroidota</taxon>
        <taxon>Bacteroidia</taxon>
        <taxon>Bacteroidales</taxon>
        <taxon>Bacteroidaceae</taxon>
        <taxon>Bacteroides</taxon>
    </lineage>
</organism>
<keyword evidence="4 5" id="KW-0326">Glycosidase</keyword>
<evidence type="ECO:0000259" key="8">
    <source>
        <dbReference type="Pfam" id="PF00251"/>
    </source>
</evidence>
<dbReference type="InterPro" id="IPR013189">
    <property type="entry name" value="Glyco_hydro_32_C"/>
</dbReference>
<dbReference type="EMBL" id="QRVJ01000016">
    <property type="protein sequence ID" value="RGS35192.1"/>
    <property type="molecule type" value="Genomic_DNA"/>
</dbReference>
<dbReference type="Gene3D" id="2.60.120.560">
    <property type="entry name" value="Exo-inulinase, domain 1"/>
    <property type="match status" value="1"/>
</dbReference>
<dbReference type="AlphaFoldDB" id="A0A412IE73"/>
<evidence type="ECO:0000313" key="10">
    <source>
        <dbReference type="EMBL" id="RGS35192.1"/>
    </source>
</evidence>
<dbReference type="SUPFAM" id="SSF49899">
    <property type="entry name" value="Concanavalin A-like lectins/glucanases"/>
    <property type="match status" value="1"/>
</dbReference>
<evidence type="ECO:0000256" key="4">
    <source>
        <dbReference type="ARBA" id="ARBA00023295"/>
    </source>
</evidence>
<feature type="region of interest" description="Disordered" evidence="6">
    <location>
        <begin position="158"/>
        <end position="185"/>
    </location>
</feature>
<dbReference type="Proteomes" id="UP000283341">
    <property type="component" value="Unassembled WGS sequence"/>
</dbReference>
<dbReference type="CDD" id="cd08996">
    <property type="entry name" value="GH32_FFase"/>
    <property type="match status" value="1"/>
</dbReference>
<evidence type="ECO:0000256" key="7">
    <source>
        <dbReference type="SAM" id="SignalP"/>
    </source>
</evidence>
<dbReference type="EC" id="3.2.1.26" evidence="2"/>
<feature type="domain" description="Glycosyl hydrolase family 32 N-terminal" evidence="8">
    <location>
        <begin position="62"/>
        <end position="342"/>
    </location>
</feature>
<dbReference type="InterPro" id="IPR013148">
    <property type="entry name" value="Glyco_hydro_32_N"/>
</dbReference>
<protein>
    <recommendedName>
        <fullName evidence="2">beta-fructofuranosidase</fullName>
        <ecNumber evidence="2">3.2.1.26</ecNumber>
    </recommendedName>
</protein>
<dbReference type="PANTHER" id="PTHR43101:SF1">
    <property type="entry name" value="BETA-FRUCTOSIDASE"/>
    <property type="match status" value="1"/>
</dbReference>
<dbReference type="InterPro" id="IPR013320">
    <property type="entry name" value="ConA-like_dom_sf"/>
</dbReference>
<keyword evidence="3 5" id="KW-0378">Hydrolase</keyword>
<evidence type="ECO:0000313" key="11">
    <source>
        <dbReference type="Proteomes" id="UP000283341"/>
    </source>
</evidence>
<dbReference type="GO" id="GO:0004564">
    <property type="term" value="F:beta-fructofuranosidase activity"/>
    <property type="evidence" value="ECO:0007669"/>
    <property type="project" value="UniProtKB-EC"/>
</dbReference>
<name>A0A412IE73_9BACE</name>
<gene>
    <name evidence="10" type="ORF">DWX97_17190</name>
</gene>
<dbReference type="Gene3D" id="2.115.10.20">
    <property type="entry name" value="Glycosyl hydrolase domain, family 43"/>
    <property type="match status" value="1"/>
</dbReference>
<evidence type="ECO:0000256" key="1">
    <source>
        <dbReference type="ARBA" id="ARBA00009902"/>
    </source>
</evidence>
<dbReference type="SMART" id="SM00640">
    <property type="entry name" value="Glyco_32"/>
    <property type="match status" value="1"/>
</dbReference>
<dbReference type="InterPro" id="IPR051214">
    <property type="entry name" value="GH32_Enzymes"/>
</dbReference>
<dbReference type="InterPro" id="IPR001362">
    <property type="entry name" value="Glyco_hydro_32"/>
</dbReference>
<accession>A0A412IE73</accession>
<feature type="chain" id="PRO_5019212788" description="beta-fructofuranosidase" evidence="7">
    <location>
        <begin position="21"/>
        <end position="516"/>
    </location>
</feature>
<feature type="compositionally biased region" description="Basic and acidic residues" evidence="6">
    <location>
        <begin position="165"/>
        <end position="181"/>
    </location>
</feature>
<dbReference type="RefSeq" id="WP_118403143.1">
    <property type="nucleotide sequence ID" value="NZ_JADNFX010000019.1"/>
</dbReference>
<evidence type="ECO:0000256" key="2">
    <source>
        <dbReference type="ARBA" id="ARBA00012758"/>
    </source>
</evidence>
<sequence>MKKISVLSVLSILFCLSSYGQQNNFPSGYDVAAIREFRNKLLADPYRPVYHFAIPEDYAVPSDPNGCIYWGGRYHMFHIFQDRGVHVFAHLSSLDMIHWREHPKALYPTHESKIEGIFSGNCFVNKKGEATMLYHGVGQGNSISLSSDPLLNQWRQLPSNPVVPDPKDRPAIANETDRDSEGGAPYASWDPHGWVEGDTYYAIFGGKRPAVFKAAELNKWSYVGDLFGTYLPDVSKSEDVSCPDFFTLGGKKVLLCISHHLGCRYYVGTWKDEKFYPENHACMSFADNTFFAPESLLTPDGRRVMWAWLFDARSQEVVQKSGWSGMMSLPRELFMRKDHTLGMRPVSELRSLRYNEKSYAAQNISKVTPLVGATGDVKEIVVEIDPREATKCGVRILESQDGKEYGEIYYDVSGKKLVLDMSRLNAIGMAPVTPLGVEFKKVEEAPFELQKGEKLVLDILIDKCIVEVYANERQALVRTNAFFSESNEKNISLFGEGGSARFKSVTVWDMMPSNFY</sequence>
<evidence type="ECO:0000259" key="9">
    <source>
        <dbReference type="Pfam" id="PF08244"/>
    </source>
</evidence>
<evidence type="ECO:0000256" key="3">
    <source>
        <dbReference type="ARBA" id="ARBA00022801"/>
    </source>
</evidence>
<feature type="signal peptide" evidence="7">
    <location>
        <begin position="1"/>
        <end position="20"/>
    </location>
</feature>